<sequence length="959" mass="98898">MRTLFSRCALLLAALALALPAGLLLATPAGATDNAAVDRFGACLAGQKAGDLLILFDESGSLTDSDPAAARVKAAQYLADTLARYADRTNAKLDVGIAGFSTEYTMRKDWSPLNGQTVDQVKAEIAPMAQHNTGLDTDYWQALDGARQALAGRTGGNPNRCQAIAWFTDGKIDFTQRPGGRDYAPGVDLDTAEGVAAMTAKATEEICRPGGMADQVRSSKIVMLAIGLGDDKSDVDFDVLSAIATGKGINGKACGKILDPVPGGFYPVSNIDDMLFAFDALNPDPKIEDTKGVCAQGEVCQEARHNFVLDRSVKSVSIVGSGGEPGIVPHLIAPSGQQVELPKSEGKSETTVDGMPVSYEWQSDSAQTITISSAGQPGWVGQWAIVYVDTTGEHPDALSRVIIHITTDIYPALVVDPKKSWRAGQLVKGVTFGLVDGQDKPIDPAGIAGSAALSVSVAADGAPPVIVLNAVPKDVIAKPVDIDLSGLRPGPAKVKMSLVITTAPALDPAGVQIAPGTQLTPQQVDKPIQLLPKLGLPVPGEQIDFGTVEGVKGATGTLSITGPGCVWIDGGATATVSAGPEDIGTLRLSSAADGPGNCLKVDDGQQGTLEVALNSERNGHGGLNGTVPLHIAPKDHPDEAETVDIAFTASMVNPLSTTNFILALLAALLLGPGIPVALLYLAKWYVGKIPGEPMLAERIGVTVDHGVLARDGEQFALAEDDLVSPVPGLAEGVRELTVLGVDLSVVTGRSPLGTAHVKVTAEGLVSAGSELPSTDDSGLAAVLPLAVHGKWLLLHNPAGPPDQAEILVMVPGTSDLAARQKLFEEIERKAPDMLAALRRRAEAANLVPVGAAAGEPASPFGGPPAPGPGFGGPDPFGGGGFGDPMPPPPMPPPPMPQRPMPPQRPGPPPGFNQPVPPPQVDHQADTMNAPIRRPGNQPPAPPPPAGRPNDPFDPFGGGS</sequence>
<feature type="compositionally biased region" description="Pro residues" evidence="1">
    <location>
        <begin position="936"/>
        <end position="946"/>
    </location>
</feature>
<accession>A0A1X1RA84</accession>
<dbReference type="CDD" id="cd00198">
    <property type="entry name" value="vWFA"/>
    <property type="match status" value="1"/>
</dbReference>
<feature type="transmembrane region" description="Helical" evidence="2">
    <location>
        <begin position="660"/>
        <end position="682"/>
    </location>
</feature>
<dbReference type="OrthoDB" id="4424690at2"/>
<protein>
    <submittedName>
        <fullName evidence="4">Uncharacterized protein</fullName>
    </submittedName>
</protein>
<dbReference type="STRING" id="1793.AWC04_12460"/>
<feature type="chain" id="PRO_5043915642" evidence="3">
    <location>
        <begin position="32"/>
        <end position="959"/>
    </location>
</feature>
<keyword evidence="2" id="KW-0472">Membrane</keyword>
<dbReference type="InterPro" id="IPR002035">
    <property type="entry name" value="VWF_A"/>
</dbReference>
<dbReference type="Proteomes" id="UP000193484">
    <property type="component" value="Unassembled WGS sequence"/>
</dbReference>
<dbReference type="AlphaFoldDB" id="A0A1X1RA84"/>
<dbReference type="RefSeq" id="WP_085096653.1">
    <property type="nucleotide sequence ID" value="NZ_AP022603.1"/>
</dbReference>
<dbReference type="PROSITE" id="PS50234">
    <property type="entry name" value="VWFA"/>
    <property type="match status" value="1"/>
</dbReference>
<evidence type="ECO:0000313" key="5">
    <source>
        <dbReference type="Proteomes" id="UP000193484"/>
    </source>
</evidence>
<keyword evidence="2" id="KW-0812">Transmembrane</keyword>
<dbReference type="Pfam" id="PF13519">
    <property type="entry name" value="VWA_2"/>
    <property type="match status" value="1"/>
</dbReference>
<evidence type="ECO:0000256" key="1">
    <source>
        <dbReference type="SAM" id="MobiDB-lite"/>
    </source>
</evidence>
<dbReference type="EMBL" id="LQOJ01000042">
    <property type="protein sequence ID" value="ORV02038.1"/>
    <property type="molecule type" value="Genomic_DNA"/>
</dbReference>
<evidence type="ECO:0000313" key="4">
    <source>
        <dbReference type="EMBL" id="ORV02038.1"/>
    </source>
</evidence>
<feature type="compositionally biased region" description="Gly residues" evidence="1">
    <location>
        <begin position="868"/>
        <end position="882"/>
    </location>
</feature>
<dbReference type="SUPFAM" id="SSF53300">
    <property type="entry name" value="vWA-like"/>
    <property type="match status" value="1"/>
</dbReference>
<evidence type="ECO:0000256" key="2">
    <source>
        <dbReference type="SAM" id="Phobius"/>
    </source>
</evidence>
<keyword evidence="3" id="KW-0732">Signal</keyword>
<comment type="caution">
    <text evidence="4">The sequence shown here is derived from an EMBL/GenBank/DDBJ whole genome shotgun (WGS) entry which is preliminary data.</text>
</comment>
<feature type="compositionally biased region" description="Pro residues" evidence="1">
    <location>
        <begin position="884"/>
        <end position="919"/>
    </location>
</feature>
<evidence type="ECO:0000256" key="3">
    <source>
        <dbReference type="SAM" id="SignalP"/>
    </source>
</evidence>
<dbReference type="InterPro" id="IPR036465">
    <property type="entry name" value="vWFA_dom_sf"/>
</dbReference>
<organism evidence="4 5">
    <name type="scientific">Mycolicibacterium fallax</name>
    <name type="common">Mycobacterium fallax</name>
    <dbReference type="NCBI Taxonomy" id="1793"/>
    <lineage>
        <taxon>Bacteria</taxon>
        <taxon>Bacillati</taxon>
        <taxon>Actinomycetota</taxon>
        <taxon>Actinomycetes</taxon>
        <taxon>Mycobacteriales</taxon>
        <taxon>Mycobacteriaceae</taxon>
        <taxon>Mycolicibacterium</taxon>
    </lineage>
</organism>
<reference evidence="4 5" key="1">
    <citation type="submission" date="2016-01" db="EMBL/GenBank/DDBJ databases">
        <title>The new phylogeny of the genus Mycobacterium.</title>
        <authorList>
            <person name="Tarcisio F."/>
            <person name="Conor M."/>
            <person name="Antonella G."/>
            <person name="Elisabetta G."/>
            <person name="Giulia F.S."/>
            <person name="Sara T."/>
            <person name="Anna F."/>
            <person name="Clotilde B."/>
            <person name="Roberto B."/>
            <person name="Veronica D.S."/>
            <person name="Fabio R."/>
            <person name="Monica P."/>
            <person name="Olivier J."/>
            <person name="Enrico T."/>
            <person name="Nicola S."/>
        </authorList>
    </citation>
    <scope>NUCLEOTIDE SEQUENCE [LARGE SCALE GENOMIC DNA]</scope>
    <source>
        <strain evidence="4 5">DSM 44179</strain>
    </source>
</reference>
<feature type="signal peptide" evidence="3">
    <location>
        <begin position="1"/>
        <end position="31"/>
    </location>
</feature>
<keyword evidence="2" id="KW-1133">Transmembrane helix</keyword>
<name>A0A1X1RA84_MYCFA</name>
<proteinExistence type="predicted"/>
<dbReference type="Gene3D" id="3.40.50.410">
    <property type="entry name" value="von Willebrand factor, type A domain"/>
    <property type="match status" value="1"/>
</dbReference>
<gene>
    <name evidence="4" type="ORF">AWC04_12460</name>
</gene>
<feature type="compositionally biased region" description="Low complexity" evidence="1">
    <location>
        <begin position="947"/>
        <end position="959"/>
    </location>
</feature>
<keyword evidence="5" id="KW-1185">Reference proteome</keyword>
<feature type="region of interest" description="Disordered" evidence="1">
    <location>
        <begin position="855"/>
        <end position="959"/>
    </location>
</feature>